<feature type="compositionally biased region" description="Acidic residues" evidence="1">
    <location>
        <begin position="82"/>
        <end position="91"/>
    </location>
</feature>
<dbReference type="PANTHER" id="PTHR21450">
    <property type="entry name" value="PROTEIN ALTERED PHOSPHATE STARVATION RESPONSE 1"/>
    <property type="match status" value="1"/>
</dbReference>
<dbReference type="PANTHER" id="PTHR21450:SF19">
    <property type="entry name" value="F5M15.15"/>
    <property type="match status" value="1"/>
</dbReference>
<evidence type="ECO:0000313" key="5">
    <source>
        <dbReference type="RefSeq" id="XP_022153114.1"/>
    </source>
</evidence>
<gene>
    <name evidence="5" type="primary">LOC111020693</name>
</gene>
<evidence type="ECO:0000313" key="4">
    <source>
        <dbReference type="Proteomes" id="UP000504603"/>
    </source>
</evidence>
<accession>A0A6J1DI33</accession>
<evidence type="ECO:0000259" key="3">
    <source>
        <dbReference type="Pfam" id="PF04783"/>
    </source>
</evidence>
<dbReference type="InterPro" id="IPR006867">
    <property type="entry name" value="DUF632"/>
</dbReference>
<protein>
    <submittedName>
        <fullName evidence="5">Uncharacterized protein LOC111020693</fullName>
    </submittedName>
</protein>
<organism evidence="4 5">
    <name type="scientific">Momordica charantia</name>
    <name type="common">Bitter gourd</name>
    <name type="synonym">Balsam pear</name>
    <dbReference type="NCBI Taxonomy" id="3673"/>
    <lineage>
        <taxon>Eukaryota</taxon>
        <taxon>Viridiplantae</taxon>
        <taxon>Streptophyta</taxon>
        <taxon>Embryophyta</taxon>
        <taxon>Tracheophyta</taxon>
        <taxon>Spermatophyta</taxon>
        <taxon>Magnoliopsida</taxon>
        <taxon>eudicotyledons</taxon>
        <taxon>Gunneridae</taxon>
        <taxon>Pentapetalae</taxon>
        <taxon>rosids</taxon>
        <taxon>fabids</taxon>
        <taxon>Cucurbitales</taxon>
        <taxon>Cucurbitaceae</taxon>
        <taxon>Momordiceae</taxon>
        <taxon>Momordica</taxon>
    </lineage>
</organism>
<name>A0A6J1DI33_MOMCH</name>
<evidence type="ECO:0000259" key="2">
    <source>
        <dbReference type="Pfam" id="PF04782"/>
    </source>
</evidence>
<feature type="domain" description="DUF632" evidence="2">
    <location>
        <begin position="233"/>
        <end position="421"/>
    </location>
</feature>
<dbReference type="GeneID" id="111020693"/>
<reference evidence="5" key="1">
    <citation type="submission" date="2025-08" db="UniProtKB">
        <authorList>
            <consortium name="RefSeq"/>
        </authorList>
    </citation>
    <scope>IDENTIFICATION</scope>
</reference>
<dbReference type="Pfam" id="PF04783">
    <property type="entry name" value="DUF630"/>
    <property type="match status" value="1"/>
</dbReference>
<feature type="region of interest" description="Disordered" evidence="1">
    <location>
        <begin position="59"/>
        <end position="132"/>
    </location>
</feature>
<sequence length="425" mass="47938">MGCATSKLHNLPAVALCRDRCKFLDQALVFSHALADSHSAYAESLTIMAAALHRLFDQDAAGDPKDSPPAVAPSPDSSPSDSDSDEEEEDGSFTPEKTRSPPSPVGNFMFSNYDSARGQQPPPPPPTGSSWDFLNFFETYERYEQPVFNWDREGGAADQKPRTIAKKKKKKKVAAVVDSKNTKESNQLEKKSDSKMGVSDAMRELKGSFEKASESGNSISKLISYGQRPDFTKDTRIGSRGLSSTLKKLCVWEQKLYLEVKAEEKLRMILEKKWRQVKHLVEKKADARKVESVRTLIRNLSIKLKVSIQVVDRISISISKLRDEEFLAEITQLIHGFLSMWKSMLESHKQQTQVLTESRTWELALQNGKLDDIHLEAAMDLKLHLENWRTAFSTLITTQNDCIKSLNGWLLRCLLHEPEPEETPN</sequence>
<dbReference type="AlphaFoldDB" id="A0A6J1DI33"/>
<dbReference type="OrthoDB" id="658187at2759"/>
<proteinExistence type="predicted"/>
<feature type="compositionally biased region" description="Polar residues" evidence="1">
    <location>
        <begin position="109"/>
        <end position="118"/>
    </location>
</feature>
<feature type="compositionally biased region" description="Basic and acidic residues" evidence="1">
    <location>
        <begin position="152"/>
        <end position="161"/>
    </location>
</feature>
<feature type="compositionally biased region" description="Basic and acidic residues" evidence="1">
    <location>
        <begin position="180"/>
        <end position="194"/>
    </location>
</feature>
<feature type="non-terminal residue" evidence="5">
    <location>
        <position position="425"/>
    </location>
</feature>
<feature type="domain" description="DUF630" evidence="3">
    <location>
        <begin position="1"/>
        <end position="58"/>
    </location>
</feature>
<dbReference type="InterPro" id="IPR006868">
    <property type="entry name" value="DUF630"/>
</dbReference>
<dbReference type="Proteomes" id="UP000504603">
    <property type="component" value="Unplaced"/>
</dbReference>
<dbReference type="RefSeq" id="XP_022153114.1">
    <property type="nucleotide sequence ID" value="XM_022297422.1"/>
</dbReference>
<feature type="region of interest" description="Disordered" evidence="1">
    <location>
        <begin position="152"/>
        <end position="200"/>
    </location>
</feature>
<evidence type="ECO:0000256" key="1">
    <source>
        <dbReference type="SAM" id="MobiDB-lite"/>
    </source>
</evidence>
<feature type="compositionally biased region" description="Basic residues" evidence="1">
    <location>
        <begin position="163"/>
        <end position="173"/>
    </location>
</feature>
<dbReference type="KEGG" id="mcha:111020693"/>
<dbReference type="Pfam" id="PF04782">
    <property type="entry name" value="DUF632"/>
    <property type="match status" value="1"/>
</dbReference>
<keyword evidence="4" id="KW-1185">Reference proteome</keyword>